<dbReference type="OrthoDB" id="4664297at2759"/>
<gene>
    <name evidence="1" type="ORF">BO80DRAFT_485598</name>
</gene>
<proteinExistence type="predicted"/>
<keyword evidence="2" id="KW-1185">Reference proteome</keyword>
<dbReference type="AlphaFoldDB" id="A0A395GK83"/>
<name>A0A395GK83_9EURO</name>
<dbReference type="RefSeq" id="XP_025570223.1">
    <property type="nucleotide sequence ID" value="XM_025723500.1"/>
</dbReference>
<protein>
    <submittedName>
        <fullName evidence="1">Uncharacterized protein</fullName>
    </submittedName>
</protein>
<dbReference type="EMBL" id="KZ824483">
    <property type="protein sequence ID" value="RAK95895.1"/>
    <property type="molecule type" value="Genomic_DNA"/>
</dbReference>
<dbReference type="Gene3D" id="2.60.40.2970">
    <property type="match status" value="1"/>
</dbReference>
<evidence type="ECO:0000313" key="2">
    <source>
        <dbReference type="Proteomes" id="UP000249402"/>
    </source>
</evidence>
<dbReference type="VEuPathDB" id="FungiDB:BO80DRAFT_485598"/>
<accession>A0A395GK83</accession>
<dbReference type="GeneID" id="37228365"/>
<organism evidence="1 2">
    <name type="scientific">Aspergillus ibericus CBS 121593</name>
    <dbReference type="NCBI Taxonomy" id="1448316"/>
    <lineage>
        <taxon>Eukaryota</taxon>
        <taxon>Fungi</taxon>
        <taxon>Dikarya</taxon>
        <taxon>Ascomycota</taxon>
        <taxon>Pezizomycotina</taxon>
        <taxon>Eurotiomycetes</taxon>
        <taxon>Eurotiomycetidae</taxon>
        <taxon>Eurotiales</taxon>
        <taxon>Aspergillaceae</taxon>
        <taxon>Aspergillus</taxon>
        <taxon>Aspergillus subgen. Circumdati</taxon>
    </lineage>
</organism>
<dbReference type="Proteomes" id="UP000249402">
    <property type="component" value="Unassembled WGS sequence"/>
</dbReference>
<evidence type="ECO:0000313" key="1">
    <source>
        <dbReference type="EMBL" id="RAK95895.1"/>
    </source>
</evidence>
<sequence>MTASLRIQLDPNLTATGSVTIKATIHNPSDTPITFLTWSTPMDPNAGILGVFEIRDTDTGDLVPLPTIHMSRRGPPFVDDLNEVPANGSITAQVDLPCVPLVHGHHYTIQAKGTWHALWKGPIERVTNHHLENLIEAERGEFESEIGLLVWD</sequence>
<reference evidence="1 2" key="1">
    <citation type="submission" date="2018-02" db="EMBL/GenBank/DDBJ databases">
        <title>The genomes of Aspergillus section Nigri reveals drivers in fungal speciation.</title>
        <authorList>
            <consortium name="DOE Joint Genome Institute"/>
            <person name="Vesth T.C."/>
            <person name="Nybo J."/>
            <person name="Theobald S."/>
            <person name="Brandl J."/>
            <person name="Frisvad J.C."/>
            <person name="Nielsen K.F."/>
            <person name="Lyhne E.K."/>
            <person name="Kogle M.E."/>
            <person name="Kuo A."/>
            <person name="Riley R."/>
            <person name="Clum A."/>
            <person name="Nolan M."/>
            <person name="Lipzen A."/>
            <person name="Salamov A."/>
            <person name="Henrissat B."/>
            <person name="Wiebenga A."/>
            <person name="De vries R.P."/>
            <person name="Grigoriev I.V."/>
            <person name="Mortensen U.H."/>
            <person name="Andersen M.R."/>
            <person name="Baker S.E."/>
        </authorList>
    </citation>
    <scope>NUCLEOTIDE SEQUENCE [LARGE SCALE GENOMIC DNA]</scope>
    <source>
        <strain evidence="1 2">CBS 121593</strain>
    </source>
</reference>